<dbReference type="EMBL" id="BAAARV010000137">
    <property type="protein sequence ID" value="GAA2393716.1"/>
    <property type="molecule type" value="Genomic_DNA"/>
</dbReference>
<sequence>MRYKIGMVLSSNHGVTLVDLVIESVRADPGRLVLDYNKWAGPWVDGAPAPLTGVETFPSGRPVPASVRHWLAYDSGLLRRHKWFDDAGRLTPRTIGEIALEEYGEGWGACYASPALAERFAECFLLPGGSDSRRVLATGTPDASGEYPVLALDVDDLPCVELMYPGFDVYLADTAGVLGVERGPGYSSLGSDRTYGPRMREHARNFFGGEYGEDMTSW</sequence>
<accession>A0ABP5V3P9</accession>
<evidence type="ECO:0000313" key="2">
    <source>
        <dbReference type="Proteomes" id="UP001501444"/>
    </source>
</evidence>
<name>A0ABP5V3P9_9ACTN</name>
<proteinExistence type="predicted"/>
<dbReference type="Proteomes" id="UP001501444">
    <property type="component" value="Unassembled WGS sequence"/>
</dbReference>
<evidence type="ECO:0000313" key="1">
    <source>
        <dbReference type="EMBL" id="GAA2393716.1"/>
    </source>
</evidence>
<organism evidence="1 2">
    <name type="scientific">Dactylosporangium salmoneum</name>
    <dbReference type="NCBI Taxonomy" id="53361"/>
    <lineage>
        <taxon>Bacteria</taxon>
        <taxon>Bacillati</taxon>
        <taxon>Actinomycetota</taxon>
        <taxon>Actinomycetes</taxon>
        <taxon>Micromonosporales</taxon>
        <taxon>Micromonosporaceae</taxon>
        <taxon>Dactylosporangium</taxon>
    </lineage>
</organism>
<gene>
    <name evidence="1" type="ORF">GCM10010170_106930</name>
</gene>
<evidence type="ECO:0008006" key="3">
    <source>
        <dbReference type="Google" id="ProtNLM"/>
    </source>
</evidence>
<comment type="caution">
    <text evidence="1">The sequence shown here is derived from an EMBL/GenBank/DDBJ whole genome shotgun (WGS) entry which is preliminary data.</text>
</comment>
<keyword evidence="2" id="KW-1185">Reference proteome</keyword>
<reference evidence="2" key="1">
    <citation type="journal article" date="2019" name="Int. J. Syst. Evol. Microbiol.">
        <title>The Global Catalogue of Microorganisms (GCM) 10K type strain sequencing project: providing services to taxonomists for standard genome sequencing and annotation.</title>
        <authorList>
            <consortium name="The Broad Institute Genomics Platform"/>
            <consortium name="The Broad Institute Genome Sequencing Center for Infectious Disease"/>
            <person name="Wu L."/>
            <person name="Ma J."/>
        </authorList>
    </citation>
    <scope>NUCLEOTIDE SEQUENCE [LARGE SCALE GENOMIC DNA]</scope>
    <source>
        <strain evidence="2">JCM 3272</strain>
    </source>
</reference>
<protein>
    <recommendedName>
        <fullName evidence="3">SMI1/KNR4 family protein</fullName>
    </recommendedName>
</protein>